<comment type="caution">
    <text evidence="1">The sequence shown here is derived from an EMBL/GenBank/DDBJ whole genome shotgun (WGS) entry which is preliminary data.</text>
</comment>
<evidence type="ECO:0000313" key="1">
    <source>
        <dbReference type="EMBL" id="KAF3512581.1"/>
    </source>
</evidence>
<evidence type="ECO:0000313" key="2">
    <source>
        <dbReference type="Proteomes" id="UP000712600"/>
    </source>
</evidence>
<dbReference type="AlphaFoldDB" id="A0A8S9PEI4"/>
<organism evidence="1 2">
    <name type="scientific">Brassica cretica</name>
    <name type="common">Mustard</name>
    <dbReference type="NCBI Taxonomy" id="69181"/>
    <lineage>
        <taxon>Eukaryota</taxon>
        <taxon>Viridiplantae</taxon>
        <taxon>Streptophyta</taxon>
        <taxon>Embryophyta</taxon>
        <taxon>Tracheophyta</taxon>
        <taxon>Spermatophyta</taxon>
        <taxon>Magnoliopsida</taxon>
        <taxon>eudicotyledons</taxon>
        <taxon>Gunneridae</taxon>
        <taxon>Pentapetalae</taxon>
        <taxon>rosids</taxon>
        <taxon>malvids</taxon>
        <taxon>Brassicales</taxon>
        <taxon>Brassicaceae</taxon>
        <taxon>Brassiceae</taxon>
        <taxon>Brassica</taxon>
    </lineage>
</organism>
<accession>A0A8S9PEI4</accession>
<protein>
    <submittedName>
        <fullName evidence="1">Uncharacterized protein</fullName>
    </submittedName>
</protein>
<sequence length="71" mass="8007">MTVKRLENWWSLRKRGCSQPRSCSGCNSLNLNCRCHGVFKGLEKRVVLSSQCQGYGHCKLTVEETCVDKTG</sequence>
<name>A0A8S9PEI4_BRACR</name>
<dbReference type="EMBL" id="QGKX02001521">
    <property type="protein sequence ID" value="KAF3512581.1"/>
    <property type="molecule type" value="Genomic_DNA"/>
</dbReference>
<reference evidence="1" key="1">
    <citation type="submission" date="2019-12" db="EMBL/GenBank/DDBJ databases">
        <title>Genome sequencing and annotation of Brassica cretica.</title>
        <authorList>
            <person name="Studholme D.J."/>
            <person name="Sarris P."/>
        </authorList>
    </citation>
    <scope>NUCLEOTIDE SEQUENCE</scope>
    <source>
        <strain evidence="1">PFS-109/04</strain>
        <tissue evidence="1">Leaf</tissue>
    </source>
</reference>
<gene>
    <name evidence="1" type="ORF">F2Q69_00003387</name>
</gene>
<dbReference type="Proteomes" id="UP000712600">
    <property type="component" value="Unassembled WGS sequence"/>
</dbReference>
<proteinExistence type="predicted"/>